<gene>
    <name evidence="2" type="ORF">CLUMA_CG008499</name>
</gene>
<feature type="region of interest" description="Disordered" evidence="1">
    <location>
        <begin position="1"/>
        <end position="59"/>
    </location>
</feature>
<protein>
    <submittedName>
        <fullName evidence="2">CLUMA_CG008499, isoform A</fullName>
    </submittedName>
</protein>
<evidence type="ECO:0000313" key="2">
    <source>
        <dbReference type="EMBL" id="CRK95013.1"/>
    </source>
</evidence>
<accession>A0A1J1I3Z3</accession>
<reference evidence="2 3" key="1">
    <citation type="submission" date="2015-04" db="EMBL/GenBank/DDBJ databases">
        <authorList>
            <person name="Syromyatnikov M.Y."/>
            <person name="Popov V.N."/>
        </authorList>
    </citation>
    <scope>NUCLEOTIDE SEQUENCE [LARGE SCALE GENOMIC DNA]</scope>
</reference>
<dbReference type="Proteomes" id="UP000183832">
    <property type="component" value="Unassembled WGS sequence"/>
</dbReference>
<feature type="compositionally biased region" description="Basic and acidic residues" evidence="1">
    <location>
        <begin position="1"/>
        <end position="15"/>
    </location>
</feature>
<dbReference type="EMBL" id="CVRI01000040">
    <property type="protein sequence ID" value="CRK95013.1"/>
    <property type="molecule type" value="Genomic_DNA"/>
</dbReference>
<sequence>MDKRDKAMGADEAKNNDANIKKNVPGTGGIKFTTSAPSGTRNEKKRANTEKDEGDKKMARYSDSSIQSHFLKEAKTELSKSEIKQNCWQLCRRDVASNYVNYIDRRNHAVDFYFESDVVTLNAAVSDKPLIFKKRCEMSRYCNHEISPFVLSKESLLPIHKLDLVPAKEVCASVVPYDCVGTISMNIASDLTIYSIEGILLLGALLFHQLEDYERNGQKAQLIPLPDNMIEYLDLTPENCAKINGYFGTNRLILISDYLTDNTLMAIRLICSGMPRFNLQEGEPRHICSQIKADGTPITVVYRQHPAPSVIPEAKLETANWLLQGIKIIACWMGQNGSVVPAFTRAATIVNGRHVRGQKANPDYVSIAPRDEDSHDIKNQYLDAYDWETVTLERGSTQIYRYAASNFWHILCNSSLIVPVKNILPEEWNALMSMVVFLKIPIFRE</sequence>
<evidence type="ECO:0000256" key="1">
    <source>
        <dbReference type="SAM" id="MobiDB-lite"/>
    </source>
</evidence>
<dbReference type="AlphaFoldDB" id="A0A1J1I3Z3"/>
<keyword evidence="3" id="KW-1185">Reference proteome</keyword>
<proteinExistence type="predicted"/>
<evidence type="ECO:0000313" key="3">
    <source>
        <dbReference type="Proteomes" id="UP000183832"/>
    </source>
</evidence>
<name>A0A1J1I3Z3_9DIPT</name>
<organism evidence="2 3">
    <name type="scientific">Clunio marinus</name>
    <dbReference type="NCBI Taxonomy" id="568069"/>
    <lineage>
        <taxon>Eukaryota</taxon>
        <taxon>Metazoa</taxon>
        <taxon>Ecdysozoa</taxon>
        <taxon>Arthropoda</taxon>
        <taxon>Hexapoda</taxon>
        <taxon>Insecta</taxon>
        <taxon>Pterygota</taxon>
        <taxon>Neoptera</taxon>
        <taxon>Endopterygota</taxon>
        <taxon>Diptera</taxon>
        <taxon>Nematocera</taxon>
        <taxon>Chironomoidea</taxon>
        <taxon>Chironomidae</taxon>
        <taxon>Clunio</taxon>
    </lineage>
</organism>
<feature type="compositionally biased region" description="Basic and acidic residues" evidence="1">
    <location>
        <begin position="41"/>
        <end position="59"/>
    </location>
</feature>